<dbReference type="InterPro" id="IPR039424">
    <property type="entry name" value="SBP_5"/>
</dbReference>
<dbReference type="Gene3D" id="3.10.105.10">
    <property type="entry name" value="Dipeptide-binding Protein, Domain 3"/>
    <property type="match status" value="1"/>
</dbReference>
<evidence type="ECO:0000313" key="8">
    <source>
        <dbReference type="Proteomes" id="UP000469185"/>
    </source>
</evidence>
<dbReference type="PROSITE" id="PS51257">
    <property type="entry name" value="PROKAR_LIPOPROTEIN"/>
    <property type="match status" value="1"/>
</dbReference>
<reference evidence="7 8" key="1">
    <citation type="submission" date="2020-02" db="EMBL/GenBank/DDBJ databases">
        <authorList>
            <person name="Li X.-J."/>
            <person name="Feng X.-M."/>
        </authorList>
    </citation>
    <scope>NUCLEOTIDE SEQUENCE [LARGE SCALE GENOMIC DNA]</scope>
    <source>
        <strain evidence="7 8">CGMCC 4.7225</strain>
    </source>
</reference>
<protein>
    <recommendedName>
        <fullName evidence="6">Solute-binding protein family 5 domain-containing protein</fullName>
    </recommendedName>
</protein>
<dbReference type="GO" id="GO:0015833">
    <property type="term" value="P:peptide transport"/>
    <property type="evidence" value="ECO:0007669"/>
    <property type="project" value="TreeGrafter"/>
</dbReference>
<evidence type="ECO:0000256" key="1">
    <source>
        <dbReference type="ARBA" id="ARBA00004196"/>
    </source>
</evidence>
<gene>
    <name evidence="7" type="ORF">G1H11_05445</name>
</gene>
<dbReference type="PIRSF" id="PIRSF002741">
    <property type="entry name" value="MppA"/>
    <property type="match status" value="1"/>
</dbReference>
<dbReference type="AlphaFoldDB" id="A0A6N9YI75"/>
<evidence type="ECO:0000313" key="7">
    <source>
        <dbReference type="EMBL" id="NED94751.1"/>
    </source>
</evidence>
<dbReference type="Pfam" id="PF00496">
    <property type="entry name" value="SBP_bac_5"/>
    <property type="match status" value="1"/>
</dbReference>
<dbReference type="Proteomes" id="UP000469185">
    <property type="component" value="Unassembled WGS sequence"/>
</dbReference>
<sequence>MRFKTPYRRTARPAQVAWSFGVFAALTLLAACGGEDSKADGAAAPDTGQGDTLSIAVSAEPPHYSWIQGGTGLKVQVMLMHNVVEPLLERMEDGSLEPLLAEAFDVSADGLEYVFTIREAVFHDASELTAADVTYSLELSRQSSVDAIAGPLKPVETIEMVDERTVKVTLSAPSQRFLEALSRDSAFIVPEGSEDQLRNAPVGTGPFVFQEWRHGIELKLARFEDYWGDQPHFANVDFRFIEEANAQANAVQAGNIDIVDQVSGEVRQQLDGTPGYTMVSEAGQEMMWAFLNADDDLFDDERVRQAIAHSIDRDEIIAGALAGYGDPTCTYVNPPGVTWETDHCPYPHDPDRARQLLAEAGAEDLTLTMKTATVIHFPLVTEIITSQLAEAGITVDNDPVDLPTWLEHIPNADYQFTVISGSQQVDDYVCPGFWSHDCMPEFDDLLAEADHSVDLDEWADLRRQAVEMHADRAHVIPLINTLILSMAREDIDGFKPYRSYVELDLRNLRWLD</sequence>
<dbReference type="GO" id="GO:0030313">
    <property type="term" value="C:cell envelope"/>
    <property type="evidence" value="ECO:0007669"/>
    <property type="project" value="UniProtKB-SubCell"/>
</dbReference>
<proteinExistence type="inferred from homology"/>
<comment type="caution">
    <text evidence="7">The sequence shown here is derived from an EMBL/GenBank/DDBJ whole genome shotgun (WGS) entry which is preliminary data.</text>
</comment>
<keyword evidence="3" id="KW-0813">Transport</keyword>
<dbReference type="GO" id="GO:0043190">
    <property type="term" value="C:ATP-binding cassette (ABC) transporter complex"/>
    <property type="evidence" value="ECO:0007669"/>
    <property type="project" value="InterPro"/>
</dbReference>
<dbReference type="EMBL" id="JAAGOB010000002">
    <property type="protein sequence ID" value="NED94751.1"/>
    <property type="molecule type" value="Genomic_DNA"/>
</dbReference>
<dbReference type="Gene3D" id="3.40.190.10">
    <property type="entry name" value="Periplasmic binding protein-like II"/>
    <property type="match status" value="1"/>
</dbReference>
<evidence type="ECO:0000256" key="3">
    <source>
        <dbReference type="ARBA" id="ARBA00022448"/>
    </source>
</evidence>
<dbReference type="InterPro" id="IPR000914">
    <property type="entry name" value="SBP_5_dom"/>
</dbReference>
<comment type="subcellular location">
    <subcellularLocation>
        <location evidence="1">Cell envelope</location>
    </subcellularLocation>
</comment>
<evidence type="ECO:0000259" key="6">
    <source>
        <dbReference type="Pfam" id="PF00496"/>
    </source>
</evidence>
<dbReference type="GO" id="GO:0042597">
    <property type="term" value="C:periplasmic space"/>
    <property type="evidence" value="ECO:0007669"/>
    <property type="project" value="UniProtKB-ARBA"/>
</dbReference>
<evidence type="ECO:0000256" key="4">
    <source>
        <dbReference type="ARBA" id="ARBA00022729"/>
    </source>
</evidence>
<dbReference type="Gene3D" id="3.90.76.10">
    <property type="entry name" value="Dipeptide-binding Protein, Domain 1"/>
    <property type="match status" value="1"/>
</dbReference>
<evidence type="ECO:0000256" key="5">
    <source>
        <dbReference type="SAM" id="SignalP"/>
    </source>
</evidence>
<name>A0A6N9YI75_9ACTN</name>
<feature type="domain" description="Solute-binding protein family 5" evidence="6">
    <location>
        <begin position="96"/>
        <end position="425"/>
    </location>
</feature>
<dbReference type="PANTHER" id="PTHR30290:SF10">
    <property type="entry name" value="PERIPLASMIC OLIGOPEPTIDE-BINDING PROTEIN-RELATED"/>
    <property type="match status" value="1"/>
</dbReference>
<dbReference type="SUPFAM" id="SSF53850">
    <property type="entry name" value="Periplasmic binding protein-like II"/>
    <property type="match status" value="1"/>
</dbReference>
<dbReference type="RefSeq" id="WP_163816766.1">
    <property type="nucleotide sequence ID" value="NZ_JAAGOB010000002.1"/>
</dbReference>
<keyword evidence="8" id="KW-1185">Reference proteome</keyword>
<feature type="chain" id="PRO_5038678678" description="Solute-binding protein family 5 domain-containing protein" evidence="5">
    <location>
        <begin position="25"/>
        <end position="512"/>
    </location>
</feature>
<comment type="similarity">
    <text evidence="2">Belongs to the bacterial solute-binding protein 5 family.</text>
</comment>
<dbReference type="GO" id="GO:1904680">
    <property type="term" value="F:peptide transmembrane transporter activity"/>
    <property type="evidence" value="ECO:0007669"/>
    <property type="project" value="TreeGrafter"/>
</dbReference>
<dbReference type="PANTHER" id="PTHR30290">
    <property type="entry name" value="PERIPLASMIC BINDING COMPONENT OF ABC TRANSPORTER"/>
    <property type="match status" value="1"/>
</dbReference>
<dbReference type="InterPro" id="IPR030678">
    <property type="entry name" value="Peptide/Ni-bd"/>
</dbReference>
<organism evidence="7 8">
    <name type="scientific">Phytoactinopolyspora alkaliphila</name>
    <dbReference type="NCBI Taxonomy" id="1783498"/>
    <lineage>
        <taxon>Bacteria</taxon>
        <taxon>Bacillati</taxon>
        <taxon>Actinomycetota</taxon>
        <taxon>Actinomycetes</taxon>
        <taxon>Jiangellales</taxon>
        <taxon>Jiangellaceae</taxon>
        <taxon>Phytoactinopolyspora</taxon>
    </lineage>
</organism>
<evidence type="ECO:0000256" key="2">
    <source>
        <dbReference type="ARBA" id="ARBA00005695"/>
    </source>
</evidence>
<feature type="signal peptide" evidence="5">
    <location>
        <begin position="1"/>
        <end position="24"/>
    </location>
</feature>
<accession>A0A6N9YI75</accession>
<keyword evidence="4 5" id="KW-0732">Signal</keyword>